<evidence type="ECO:0000313" key="2">
    <source>
        <dbReference type="Proteomes" id="UP000321787"/>
    </source>
</evidence>
<dbReference type="Proteomes" id="UP000321787">
    <property type="component" value="Unassembled WGS sequence"/>
</dbReference>
<dbReference type="Gene3D" id="3.90.1150.30">
    <property type="match status" value="1"/>
</dbReference>
<dbReference type="EMBL" id="BJTZ01000031">
    <property type="protein sequence ID" value="GEK15516.1"/>
    <property type="molecule type" value="Genomic_DNA"/>
</dbReference>
<reference evidence="1 2" key="1">
    <citation type="submission" date="2019-07" db="EMBL/GenBank/DDBJ databases">
        <title>Whole genome shotgun sequence of Aliivibrio fischeri NBRC 101058.</title>
        <authorList>
            <person name="Hosoyama A."/>
            <person name="Uohara A."/>
            <person name="Ohji S."/>
            <person name="Ichikawa N."/>
        </authorList>
    </citation>
    <scope>NUCLEOTIDE SEQUENCE [LARGE SCALE GENOMIC DNA]</scope>
    <source>
        <strain evidence="1 2">NBRC 101058</strain>
    </source>
</reference>
<dbReference type="Pfam" id="PF04237">
    <property type="entry name" value="YjbR"/>
    <property type="match status" value="1"/>
</dbReference>
<dbReference type="SUPFAM" id="SSF142906">
    <property type="entry name" value="YjbR-like"/>
    <property type="match status" value="1"/>
</dbReference>
<organism evidence="1 2">
    <name type="scientific">Aliivibrio fischeri</name>
    <name type="common">Vibrio fischeri</name>
    <dbReference type="NCBI Taxonomy" id="668"/>
    <lineage>
        <taxon>Bacteria</taxon>
        <taxon>Pseudomonadati</taxon>
        <taxon>Pseudomonadota</taxon>
        <taxon>Gammaproteobacteria</taxon>
        <taxon>Vibrionales</taxon>
        <taxon>Vibrionaceae</taxon>
        <taxon>Aliivibrio</taxon>
    </lineage>
</organism>
<dbReference type="InterPro" id="IPR007351">
    <property type="entry name" value="YjbR"/>
</dbReference>
<accession>A0A510ULZ0</accession>
<comment type="caution">
    <text evidence="1">The sequence shown here is derived from an EMBL/GenBank/DDBJ whole genome shotgun (WGS) entry which is preliminary data.</text>
</comment>
<gene>
    <name evidence="1" type="ORF">AFI02nite_35520</name>
</gene>
<sequence length="124" mass="14478">MCDEESKVIRNEYIDYLLAKPCCEDSFPFGPEAHVFKVFNKMFALIGYRNEQLSITLKAVPEDVTFLTEEFTFIERGYHMNKKHWITITPSSDITVSMIEAWIDDSYSLVTSKLPKLEKSRIKK</sequence>
<evidence type="ECO:0008006" key="3">
    <source>
        <dbReference type="Google" id="ProtNLM"/>
    </source>
</evidence>
<dbReference type="AlphaFoldDB" id="A0A510ULZ0"/>
<name>A0A510ULZ0_ALIFS</name>
<dbReference type="PANTHER" id="PTHR35145">
    <property type="entry name" value="CYTOPLASMIC PROTEIN-RELATED"/>
    <property type="match status" value="1"/>
</dbReference>
<dbReference type="InterPro" id="IPR058532">
    <property type="entry name" value="YjbR/MT2646/Rv2570-like"/>
</dbReference>
<dbReference type="PANTHER" id="PTHR35145:SF1">
    <property type="entry name" value="CYTOPLASMIC PROTEIN"/>
    <property type="match status" value="1"/>
</dbReference>
<proteinExistence type="predicted"/>
<evidence type="ECO:0000313" key="1">
    <source>
        <dbReference type="EMBL" id="GEK15516.1"/>
    </source>
</evidence>
<protein>
    <recommendedName>
        <fullName evidence="3">MmcQ/YjbR family DNA-binding protein</fullName>
    </recommendedName>
</protein>
<dbReference type="InterPro" id="IPR038056">
    <property type="entry name" value="YjbR-like_sf"/>
</dbReference>